<accession>A0ABT1JN00</accession>
<keyword evidence="9" id="KW-0067">ATP-binding</keyword>
<dbReference type="InterPro" id="IPR036640">
    <property type="entry name" value="ABC1_TM_sf"/>
</dbReference>
<dbReference type="SUPFAM" id="SSF52540">
    <property type="entry name" value="P-loop containing nucleoside triphosphate hydrolases"/>
    <property type="match status" value="2"/>
</dbReference>
<evidence type="ECO:0000256" key="5">
    <source>
        <dbReference type="SAM" id="MobiDB-lite"/>
    </source>
</evidence>
<dbReference type="PANTHER" id="PTHR43394">
    <property type="entry name" value="ATP-DEPENDENT PERMEASE MDL1, MITOCHONDRIAL"/>
    <property type="match status" value="1"/>
</dbReference>
<evidence type="ECO:0000313" key="9">
    <source>
        <dbReference type="EMBL" id="MCP2333908.1"/>
    </source>
</evidence>
<dbReference type="RefSeq" id="WP_081715459.1">
    <property type="nucleotide sequence ID" value="NZ_AUBJ02000001.1"/>
</dbReference>
<comment type="caution">
    <text evidence="9">The sequence shown here is derived from an EMBL/GenBank/DDBJ whole genome shotgun (WGS) entry which is preliminary data.</text>
</comment>
<dbReference type="PROSITE" id="PS50893">
    <property type="entry name" value="ABC_TRANSPORTER_2"/>
    <property type="match status" value="1"/>
</dbReference>
<feature type="region of interest" description="Disordered" evidence="5">
    <location>
        <begin position="531"/>
        <end position="570"/>
    </location>
</feature>
<evidence type="ECO:0000256" key="2">
    <source>
        <dbReference type="ARBA" id="ARBA00022692"/>
    </source>
</evidence>
<evidence type="ECO:0000313" key="10">
    <source>
        <dbReference type="Proteomes" id="UP000791080"/>
    </source>
</evidence>
<feature type="region of interest" description="Disordered" evidence="5">
    <location>
        <begin position="1"/>
        <end position="24"/>
    </location>
</feature>
<organism evidence="9 10">
    <name type="scientific">Actinoalloteichus caeruleus DSM 43889</name>
    <dbReference type="NCBI Taxonomy" id="1120930"/>
    <lineage>
        <taxon>Bacteria</taxon>
        <taxon>Bacillati</taxon>
        <taxon>Actinomycetota</taxon>
        <taxon>Actinomycetes</taxon>
        <taxon>Pseudonocardiales</taxon>
        <taxon>Pseudonocardiaceae</taxon>
        <taxon>Actinoalloteichus</taxon>
        <taxon>Actinoalloteichus cyanogriseus</taxon>
    </lineage>
</organism>
<reference evidence="9 10" key="1">
    <citation type="submission" date="2022-06" db="EMBL/GenBank/DDBJ databases">
        <title>Genomic Encyclopedia of Type Strains, Phase I: the one thousand microbial genomes (KMG-I) project.</title>
        <authorList>
            <person name="Kyrpides N."/>
        </authorList>
    </citation>
    <scope>NUCLEOTIDE SEQUENCE [LARGE SCALE GENOMIC DNA]</scope>
    <source>
        <strain evidence="9 10">DSM 43889</strain>
    </source>
</reference>
<dbReference type="InterPro" id="IPR003439">
    <property type="entry name" value="ABC_transporter-like_ATP-bd"/>
</dbReference>
<feature type="domain" description="ABC transporter" evidence="7">
    <location>
        <begin position="346"/>
        <end position="615"/>
    </location>
</feature>
<dbReference type="Gene3D" id="3.40.50.300">
    <property type="entry name" value="P-loop containing nucleotide triphosphate hydrolases"/>
    <property type="match status" value="1"/>
</dbReference>
<evidence type="ECO:0000256" key="4">
    <source>
        <dbReference type="ARBA" id="ARBA00023136"/>
    </source>
</evidence>
<dbReference type="PROSITE" id="PS00211">
    <property type="entry name" value="ABC_TRANSPORTER_1"/>
    <property type="match status" value="1"/>
</dbReference>
<dbReference type="InterPro" id="IPR011527">
    <property type="entry name" value="ABC1_TM_dom"/>
</dbReference>
<dbReference type="GO" id="GO:0005524">
    <property type="term" value="F:ATP binding"/>
    <property type="evidence" value="ECO:0007669"/>
    <property type="project" value="UniProtKB-KW"/>
</dbReference>
<dbReference type="PANTHER" id="PTHR43394:SF1">
    <property type="entry name" value="ATP-BINDING CASSETTE SUB-FAMILY B MEMBER 10, MITOCHONDRIAL"/>
    <property type="match status" value="1"/>
</dbReference>
<evidence type="ECO:0000259" key="8">
    <source>
        <dbReference type="PROSITE" id="PS50929"/>
    </source>
</evidence>
<keyword evidence="10" id="KW-1185">Reference proteome</keyword>
<feature type="transmembrane region" description="Helical" evidence="6">
    <location>
        <begin position="156"/>
        <end position="174"/>
    </location>
</feature>
<keyword evidence="9" id="KW-0547">Nucleotide-binding</keyword>
<dbReference type="InterPro" id="IPR027417">
    <property type="entry name" value="P-loop_NTPase"/>
</dbReference>
<comment type="subcellular location">
    <subcellularLocation>
        <location evidence="1">Cell membrane</location>
        <topology evidence="1">Multi-pass membrane protein</topology>
    </subcellularLocation>
</comment>
<protein>
    <submittedName>
        <fullName evidence="9">ABC transport system ATP-binding protein</fullName>
    </submittedName>
</protein>
<evidence type="ECO:0000259" key="7">
    <source>
        <dbReference type="PROSITE" id="PS50893"/>
    </source>
</evidence>
<proteinExistence type="predicted"/>
<dbReference type="SUPFAM" id="SSF90123">
    <property type="entry name" value="ABC transporter transmembrane region"/>
    <property type="match status" value="1"/>
</dbReference>
<feature type="transmembrane region" description="Helical" evidence="6">
    <location>
        <begin position="78"/>
        <end position="97"/>
    </location>
</feature>
<dbReference type="InterPro" id="IPR017871">
    <property type="entry name" value="ABC_transporter-like_CS"/>
</dbReference>
<keyword evidence="2 6" id="KW-0812">Transmembrane</keyword>
<feature type="transmembrane region" description="Helical" evidence="6">
    <location>
        <begin position="180"/>
        <end position="202"/>
    </location>
</feature>
<dbReference type="PROSITE" id="PS50929">
    <property type="entry name" value="ABC_TM1F"/>
    <property type="match status" value="1"/>
</dbReference>
<dbReference type="InterPro" id="IPR039421">
    <property type="entry name" value="Type_1_exporter"/>
</dbReference>
<gene>
    <name evidence="9" type="ORF">G443_004178</name>
</gene>
<keyword evidence="3 6" id="KW-1133">Transmembrane helix</keyword>
<evidence type="ECO:0000256" key="6">
    <source>
        <dbReference type="SAM" id="Phobius"/>
    </source>
</evidence>
<evidence type="ECO:0000256" key="3">
    <source>
        <dbReference type="ARBA" id="ARBA00022989"/>
    </source>
</evidence>
<dbReference type="Pfam" id="PF00664">
    <property type="entry name" value="ABC_membrane"/>
    <property type="match status" value="1"/>
</dbReference>
<feature type="domain" description="ABC transmembrane type-1" evidence="8">
    <location>
        <begin position="44"/>
        <end position="315"/>
    </location>
</feature>
<evidence type="ECO:0000256" key="1">
    <source>
        <dbReference type="ARBA" id="ARBA00004651"/>
    </source>
</evidence>
<sequence>MDSSGDGPGPVPPAPEPRRGGGRPLTANRVLWRALARHRLRLTGGILGLSGHQAAETLVPVAIGIIIDRSVATGDPGALGLSVLGLAALFTVLALSWRLGARSLFGAIQQENHLLRVETAGRALDPRGQRSGLATGELLSVATSDAERTSDVLRDVPSFFSGLVALGISAFVLLRIDVPLGLGVLVGVPVLVVLLQLLGPLLTRRAGEKQAATARTAALATDLVRGVRALRGIGGEPSAVRRYRESSDDALRRTLRAATPLGAHRGATTAASGLLLAVVAGFAGWLAVDGQITIGELITVVGLAQFIAEPVQLLGICGQGIAVSRASAARLVTLLTAPPVVRPGSARLHGFRELRFDGVAHGSLRSLDLTVRAGEFVGVVVDDPRDADALLALLSGRVPAADHEGELVVDGVAVSEVDIDELRRTVLVETHHVTLFEGTLRDAVTSGREVSATGLERALRAAAADEVVATQAEGLDTEVLDRGASLSGGQRQRIALARALLADPPVLVLHDPTTAVDAVTEEVIALGVAELRHPATHPPGADDPDAGGRDERPAGGDGEGPPAGGPRTTLLITSSPALLARADRVVVLTDGVVRAEGTHADLAATDETYQRGVLR</sequence>
<keyword evidence="4 6" id="KW-0472">Membrane</keyword>
<dbReference type="EMBL" id="AUBJ02000001">
    <property type="protein sequence ID" value="MCP2333908.1"/>
    <property type="molecule type" value="Genomic_DNA"/>
</dbReference>
<dbReference type="Pfam" id="PF00005">
    <property type="entry name" value="ABC_tran"/>
    <property type="match status" value="1"/>
</dbReference>
<name>A0ABT1JN00_ACTCY</name>
<dbReference type="Proteomes" id="UP000791080">
    <property type="component" value="Unassembled WGS sequence"/>
</dbReference>
<dbReference type="Gene3D" id="1.20.1560.10">
    <property type="entry name" value="ABC transporter type 1, transmembrane domain"/>
    <property type="match status" value="1"/>
</dbReference>
<feature type="transmembrane region" description="Helical" evidence="6">
    <location>
        <begin position="266"/>
        <end position="288"/>
    </location>
</feature>